<dbReference type="EMBL" id="JBBPEH010000003">
    <property type="protein sequence ID" value="KAK7540536.1"/>
    <property type="molecule type" value="Genomic_DNA"/>
</dbReference>
<feature type="compositionally biased region" description="Low complexity" evidence="1">
    <location>
        <begin position="73"/>
        <end position="91"/>
    </location>
</feature>
<feature type="region of interest" description="Disordered" evidence="1">
    <location>
        <begin position="159"/>
        <end position="178"/>
    </location>
</feature>
<reference evidence="2 3" key="1">
    <citation type="submission" date="2024-04" db="EMBL/GenBank/DDBJ databases">
        <title>Phyllosticta paracitricarpa is synonymous to the EU quarantine fungus P. citricarpa based on phylogenomic analyses.</title>
        <authorList>
            <consortium name="Lawrence Berkeley National Laboratory"/>
            <person name="Van ingen-buijs V.A."/>
            <person name="Van westerhoven A.C."/>
            <person name="Haridas S."/>
            <person name="Skiadas P."/>
            <person name="Martin F."/>
            <person name="Groenewald J.Z."/>
            <person name="Crous P.W."/>
            <person name="Seidl M.F."/>
        </authorList>
    </citation>
    <scope>NUCLEOTIDE SEQUENCE [LARGE SCALE GENOMIC DNA]</scope>
    <source>
        <strain evidence="2 3">CPC 17464</strain>
    </source>
</reference>
<accession>A0ABR1LZ99</accession>
<dbReference type="RefSeq" id="XP_066657467.1">
    <property type="nucleotide sequence ID" value="XM_066794738.1"/>
</dbReference>
<evidence type="ECO:0000256" key="1">
    <source>
        <dbReference type="SAM" id="MobiDB-lite"/>
    </source>
</evidence>
<feature type="region of interest" description="Disordered" evidence="1">
    <location>
        <begin position="66"/>
        <end position="91"/>
    </location>
</feature>
<evidence type="ECO:0000313" key="2">
    <source>
        <dbReference type="EMBL" id="KAK7540536.1"/>
    </source>
</evidence>
<dbReference type="Proteomes" id="UP001360953">
    <property type="component" value="Unassembled WGS sequence"/>
</dbReference>
<name>A0ABR1LZ99_9PEZI</name>
<protein>
    <submittedName>
        <fullName evidence="2">Uncharacterized protein</fullName>
    </submittedName>
</protein>
<comment type="caution">
    <text evidence="2">The sequence shown here is derived from an EMBL/GenBank/DDBJ whole genome shotgun (WGS) entry which is preliminary data.</text>
</comment>
<sequence>MSVKALVLFVCSTSPGRKQNSSTSVNHKSPALALRSTIKFTFCLPCPRAWSGIVGVKWTTTSSSFADQKNNESKTTPQTTTPSPVTLPSRTTKSSFHFLPLIPDAIMSPHLLRPLNLPCTPPRLLFLRRPPPRRPTYSAAARRAYRTTTPKIRQAAACGAASVTERKRNARDGESVSDAAVGRAEYLRSRHALGSVDGTATMALGSWLS</sequence>
<dbReference type="GeneID" id="92027644"/>
<gene>
    <name evidence="2" type="ORF">J3D65DRAFT_238721</name>
</gene>
<feature type="compositionally biased region" description="Basic and acidic residues" evidence="1">
    <location>
        <begin position="164"/>
        <end position="174"/>
    </location>
</feature>
<keyword evidence="3" id="KW-1185">Reference proteome</keyword>
<organism evidence="2 3">
    <name type="scientific">Phyllosticta citribraziliensis</name>
    <dbReference type="NCBI Taxonomy" id="989973"/>
    <lineage>
        <taxon>Eukaryota</taxon>
        <taxon>Fungi</taxon>
        <taxon>Dikarya</taxon>
        <taxon>Ascomycota</taxon>
        <taxon>Pezizomycotina</taxon>
        <taxon>Dothideomycetes</taxon>
        <taxon>Dothideomycetes incertae sedis</taxon>
        <taxon>Botryosphaeriales</taxon>
        <taxon>Phyllostictaceae</taxon>
        <taxon>Phyllosticta</taxon>
    </lineage>
</organism>
<proteinExistence type="predicted"/>
<evidence type="ECO:0000313" key="3">
    <source>
        <dbReference type="Proteomes" id="UP001360953"/>
    </source>
</evidence>